<dbReference type="STRING" id="1123069.ruthe_00439"/>
<protein>
    <submittedName>
        <fullName evidence="2">Flp pilus assembly protein CpaB</fullName>
    </submittedName>
</protein>
<keyword evidence="3" id="KW-1185">Reference proteome</keyword>
<dbReference type="InterPro" id="IPR013974">
    <property type="entry name" value="SAF"/>
</dbReference>
<evidence type="ECO:0000313" key="2">
    <source>
        <dbReference type="EMBL" id="EPX87575.1"/>
    </source>
</evidence>
<name>S9SBS8_9RHOB</name>
<dbReference type="Pfam" id="PF16976">
    <property type="entry name" value="RcpC"/>
    <property type="match status" value="1"/>
</dbReference>
<dbReference type="Pfam" id="PF08666">
    <property type="entry name" value="SAF"/>
    <property type="match status" value="1"/>
</dbReference>
<dbReference type="PATRIC" id="fig|1123069.3.peg.402"/>
<dbReference type="InterPro" id="IPR017592">
    <property type="entry name" value="Pilus_assmbl_Flp-typ_CpaB"/>
</dbReference>
<dbReference type="EMBL" id="AOLV01000006">
    <property type="protein sequence ID" value="EPX87575.1"/>
    <property type="molecule type" value="Genomic_DNA"/>
</dbReference>
<dbReference type="RefSeq" id="WP_021096548.1">
    <property type="nucleotide sequence ID" value="NZ_KE557320.1"/>
</dbReference>
<accession>S9SBS8</accession>
<gene>
    <name evidence="2" type="ORF">ruthe_00439</name>
</gene>
<dbReference type="NCBIfam" id="TIGR03177">
    <property type="entry name" value="pilus_cpaB"/>
    <property type="match status" value="1"/>
</dbReference>
<dbReference type="SMART" id="SM00858">
    <property type="entry name" value="SAF"/>
    <property type="match status" value="1"/>
</dbReference>
<reference evidence="2 3" key="1">
    <citation type="journal article" date="2013" name="Stand. Genomic Sci.">
        <title>Genome sequence of the reddish-pigmented Rubellimicrobium thermophilum type strain (DSM 16684(T)), a member of the Roseobacter clade.</title>
        <authorList>
            <person name="Fiebig A."/>
            <person name="Riedel T."/>
            <person name="Gronow S."/>
            <person name="Petersen J."/>
            <person name="Klenk H.P."/>
            <person name="Goker M."/>
        </authorList>
    </citation>
    <scope>NUCLEOTIDE SEQUENCE [LARGE SCALE GENOMIC DNA]</scope>
    <source>
        <strain evidence="2 3">DSM 16684</strain>
    </source>
</reference>
<evidence type="ECO:0000259" key="1">
    <source>
        <dbReference type="SMART" id="SM00858"/>
    </source>
</evidence>
<dbReference type="InterPro" id="IPR031571">
    <property type="entry name" value="RcpC_dom"/>
</dbReference>
<evidence type="ECO:0000313" key="3">
    <source>
        <dbReference type="Proteomes" id="UP000015346"/>
    </source>
</evidence>
<feature type="domain" description="SAF" evidence="1">
    <location>
        <begin position="45"/>
        <end position="113"/>
    </location>
</feature>
<proteinExistence type="predicted"/>
<sequence>MRSLFGLVLVAGLGLAGTAVYMVRNHFEAQAAQLAAQQATMVHTVNVLAAKRTLHYGERITPDDLVYVRYAEDFLPEGVFLTLEELFPQGPEVQRAVLRQMEPNEPILAVKVTAPGEDAGLTARLSPGMRAFAISVDVASGVAGFLRPGDRVDVYWTGEAPERGQVTQLIESGLRLVAIDQTADANIDATIVPRTVTVEASPQQVAKLALAQSTGSLALSLVGQGDGSVASAVEVDRMALLGIQAEAEPPATEEPPPAPRICTVRMRRGSEVIETPVDCPTN</sequence>
<dbReference type="Proteomes" id="UP000015346">
    <property type="component" value="Unassembled WGS sequence"/>
</dbReference>
<dbReference type="AlphaFoldDB" id="S9SBS8"/>
<dbReference type="HOGENOM" id="CLU_057068_4_1_5"/>
<dbReference type="OrthoDB" id="163768at2"/>
<dbReference type="CDD" id="cd11614">
    <property type="entry name" value="SAF_CpaB_FlgA_like"/>
    <property type="match status" value="1"/>
</dbReference>
<organism evidence="2 3">
    <name type="scientific">Rubellimicrobium thermophilum DSM 16684</name>
    <dbReference type="NCBI Taxonomy" id="1123069"/>
    <lineage>
        <taxon>Bacteria</taxon>
        <taxon>Pseudomonadati</taxon>
        <taxon>Pseudomonadota</taxon>
        <taxon>Alphaproteobacteria</taxon>
        <taxon>Rhodobacterales</taxon>
        <taxon>Roseobacteraceae</taxon>
        <taxon>Rubellimicrobium</taxon>
    </lineage>
</organism>
<comment type="caution">
    <text evidence="2">The sequence shown here is derived from an EMBL/GenBank/DDBJ whole genome shotgun (WGS) entry which is preliminary data.</text>
</comment>